<name>A0A836BN49_9CHLO</name>
<proteinExistence type="predicted"/>
<accession>A0A836BN49</accession>
<evidence type="ECO:0000313" key="3">
    <source>
        <dbReference type="Proteomes" id="UP000612055"/>
    </source>
</evidence>
<feature type="compositionally biased region" description="Basic and acidic residues" evidence="1">
    <location>
        <begin position="40"/>
        <end position="51"/>
    </location>
</feature>
<organism evidence="2 3">
    <name type="scientific">Edaphochlamys debaryana</name>
    <dbReference type="NCBI Taxonomy" id="47281"/>
    <lineage>
        <taxon>Eukaryota</taxon>
        <taxon>Viridiplantae</taxon>
        <taxon>Chlorophyta</taxon>
        <taxon>core chlorophytes</taxon>
        <taxon>Chlorophyceae</taxon>
        <taxon>CS clade</taxon>
        <taxon>Chlamydomonadales</taxon>
        <taxon>Chlamydomonadales incertae sedis</taxon>
        <taxon>Edaphochlamys</taxon>
    </lineage>
</organism>
<feature type="region of interest" description="Disordered" evidence="1">
    <location>
        <begin position="1"/>
        <end position="53"/>
    </location>
</feature>
<sequence>MAAAQDQPQPQPRAASHRADSEQPQPQSQPREQQQQDEGDSTRPPERERECCCGGHGATAAAAADEAAAAHAAASAAPAGPRVRTRLAASPQQLYDLYAQDRLVLHSIPLFSMCARPGCFKDDSSLMCGSLLFFRGLRHRPSGGQATPNGVARFGDESRVRSTVFASLHDLQARKGEVWADHHSMEAQKPPERRHPHGPFVFFQHHDMADMANAAGGQPPDSYLDCHPGGPGPHYLARHPGFDFRAHCEGQPLPRLPREAASKGIQWNEIRAALSYRNMVGLAFIHDPSEDPRQYLAEAERLRRELAAAVAEEAQASADGAAGRFGSGSRAGAAAGGSAAGGTAPAPPPASPAKASGGSCSCCGAVDAAAAAAAAEGEGEGQPGPAPRLDPGQEESGAEAKEEGKEGKEGERGEEGERGAAPAPRLDLVMCVLAVDQARGVNGHLVVVEGGQGEGEGEGEAEGKEAGEGGGRERGWERREAREGWAGGGW</sequence>
<protein>
    <submittedName>
        <fullName evidence="2">Uncharacterized protein</fullName>
    </submittedName>
</protein>
<feature type="compositionally biased region" description="Low complexity" evidence="1">
    <location>
        <begin position="22"/>
        <end position="33"/>
    </location>
</feature>
<feature type="compositionally biased region" description="Basic and acidic residues" evidence="1">
    <location>
        <begin position="461"/>
        <end position="483"/>
    </location>
</feature>
<evidence type="ECO:0000256" key="1">
    <source>
        <dbReference type="SAM" id="MobiDB-lite"/>
    </source>
</evidence>
<dbReference type="OrthoDB" id="541459at2759"/>
<dbReference type="EMBL" id="JAEHOE010000222">
    <property type="protein sequence ID" value="KAG2482457.1"/>
    <property type="molecule type" value="Genomic_DNA"/>
</dbReference>
<feature type="compositionally biased region" description="Low complexity" evidence="1">
    <location>
        <begin position="1"/>
        <end position="14"/>
    </location>
</feature>
<gene>
    <name evidence="2" type="ORF">HYH03_018626</name>
</gene>
<feature type="region of interest" description="Disordered" evidence="1">
    <location>
        <begin position="374"/>
        <end position="421"/>
    </location>
</feature>
<feature type="region of interest" description="Disordered" evidence="1">
    <location>
        <begin position="316"/>
        <end position="358"/>
    </location>
</feature>
<comment type="caution">
    <text evidence="2">The sequence shown here is derived from an EMBL/GenBank/DDBJ whole genome shotgun (WGS) entry which is preliminary data.</text>
</comment>
<feature type="compositionally biased region" description="Low complexity" evidence="1">
    <location>
        <begin position="316"/>
        <end position="333"/>
    </location>
</feature>
<keyword evidence="3" id="KW-1185">Reference proteome</keyword>
<feature type="region of interest" description="Disordered" evidence="1">
    <location>
        <begin position="450"/>
        <end position="490"/>
    </location>
</feature>
<dbReference type="AlphaFoldDB" id="A0A836BN49"/>
<dbReference type="Proteomes" id="UP000612055">
    <property type="component" value="Unassembled WGS sequence"/>
</dbReference>
<evidence type="ECO:0000313" key="2">
    <source>
        <dbReference type="EMBL" id="KAG2482457.1"/>
    </source>
</evidence>
<reference evidence="2" key="1">
    <citation type="journal article" date="2020" name="bioRxiv">
        <title>Comparative genomics of Chlamydomonas.</title>
        <authorList>
            <person name="Craig R.J."/>
            <person name="Hasan A.R."/>
            <person name="Ness R.W."/>
            <person name="Keightley P.D."/>
        </authorList>
    </citation>
    <scope>NUCLEOTIDE SEQUENCE</scope>
    <source>
        <strain evidence="2">CCAP 11/70</strain>
    </source>
</reference>
<feature type="compositionally biased region" description="Basic and acidic residues" evidence="1">
    <location>
        <begin position="398"/>
        <end position="418"/>
    </location>
</feature>